<reference evidence="7 8" key="1">
    <citation type="submission" date="2020-03" db="EMBL/GenBank/DDBJ databases">
        <authorList>
            <person name="Kim M.K."/>
        </authorList>
    </citation>
    <scope>NUCLEOTIDE SEQUENCE [LARGE SCALE GENOMIC DNA]</scope>
    <source>
        <strain evidence="7 8">BT328</strain>
    </source>
</reference>
<dbReference type="InterPro" id="IPR015421">
    <property type="entry name" value="PyrdxlP-dep_Trfase_major"/>
</dbReference>
<name>A0A6G9AKV4_9BACT</name>
<keyword evidence="5" id="KW-0663">Pyridoxal phosphate</keyword>
<evidence type="ECO:0000313" key="7">
    <source>
        <dbReference type="EMBL" id="QIP12833.1"/>
    </source>
</evidence>
<dbReference type="Gene3D" id="3.40.640.10">
    <property type="entry name" value="Type I PLP-dependent aspartate aminotransferase-like (Major domain)"/>
    <property type="match status" value="1"/>
</dbReference>
<dbReference type="InterPro" id="IPR015422">
    <property type="entry name" value="PyrdxlP-dep_Trfase_small"/>
</dbReference>
<dbReference type="KEGG" id="spib:G8759_09450"/>
<dbReference type="GO" id="GO:0005737">
    <property type="term" value="C:cytoplasm"/>
    <property type="evidence" value="ECO:0007669"/>
    <property type="project" value="TreeGrafter"/>
</dbReference>
<dbReference type="GO" id="GO:0016212">
    <property type="term" value="F:kynurenine-oxoglutarate transaminase activity"/>
    <property type="evidence" value="ECO:0007669"/>
    <property type="project" value="TreeGrafter"/>
</dbReference>
<feature type="domain" description="Aminotransferase class I/classII large" evidence="6">
    <location>
        <begin position="33"/>
        <end position="383"/>
    </location>
</feature>
<comment type="similarity">
    <text evidence="2">Belongs to the class-I pyridoxal-phosphate-dependent aminotransferase family.</text>
</comment>
<dbReference type="InterPro" id="IPR015424">
    <property type="entry name" value="PyrdxlP-dep_Trfase"/>
</dbReference>
<dbReference type="GO" id="GO:0030170">
    <property type="term" value="F:pyridoxal phosphate binding"/>
    <property type="evidence" value="ECO:0007669"/>
    <property type="project" value="InterPro"/>
</dbReference>
<sequence length="386" mass="43586">MNTTLGTGLQSKLPHVGTTIFTVMSKLAAETGAINLSQGFPGFDCSPELVSLVEHYLRKGFNQYAPMTGVPALREALAQKAFDQYRVAYDPDTEVTVTSGATEALFAAITAVVRPGDEVIVFEPAYDSYVPAIELNGGIPVYVTLTPPDYQIDWQAVGQKITDKTRLILVNTPHNPTGRVWTTDDLQQLADLIQDRDIWIVSDEVYEHILFDHRTHLSLMTHPVLQERTFVVGSFGKTFHITGWKIGYCLAPKDLTTEFRKIHQYLTFSTVTPIQYALADYLNDPDHYRQLPDFYQRKRDLFLAGLSQSRFSFKPAEGSFFQTVSYTNITDEPDYDLAVRLTKEIGVASIPVSVFYQQKNDYRILRFCFAKEDAILQEAAQRLSQL</sequence>
<dbReference type="CDD" id="cd00609">
    <property type="entry name" value="AAT_like"/>
    <property type="match status" value="1"/>
</dbReference>
<dbReference type="Proteomes" id="UP000501802">
    <property type="component" value="Chromosome"/>
</dbReference>
<dbReference type="RefSeq" id="WP_167207322.1">
    <property type="nucleotide sequence ID" value="NZ_CP050063.1"/>
</dbReference>
<accession>A0A6G9AKV4</accession>
<dbReference type="AlphaFoldDB" id="A0A6G9AKV4"/>
<gene>
    <name evidence="7" type="ORF">G8759_09450</name>
</gene>
<organism evidence="7 8">
    <name type="scientific">Spirosoma aureum</name>
    <dbReference type="NCBI Taxonomy" id="2692134"/>
    <lineage>
        <taxon>Bacteria</taxon>
        <taxon>Pseudomonadati</taxon>
        <taxon>Bacteroidota</taxon>
        <taxon>Cytophagia</taxon>
        <taxon>Cytophagales</taxon>
        <taxon>Cytophagaceae</taxon>
        <taxon>Spirosoma</taxon>
    </lineage>
</organism>
<protein>
    <submittedName>
        <fullName evidence="7">Aminotransferase class I/II-fold pyridoxal phosphate-dependent enzyme</fullName>
    </submittedName>
</protein>
<dbReference type="PANTHER" id="PTHR43807:SF20">
    <property type="entry name" value="FI04487P"/>
    <property type="match status" value="1"/>
</dbReference>
<dbReference type="NCBIfam" id="NF006569">
    <property type="entry name" value="PRK09082.1"/>
    <property type="match status" value="1"/>
</dbReference>
<evidence type="ECO:0000256" key="1">
    <source>
        <dbReference type="ARBA" id="ARBA00001933"/>
    </source>
</evidence>
<evidence type="ECO:0000256" key="5">
    <source>
        <dbReference type="ARBA" id="ARBA00022898"/>
    </source>
</evidence>
<dbReference type="PANTHER" id="PTHR43807">
    <property type="entry name" value="FI04487P"/>
    <property type="match status" value="1"/>
</dbReference>
<evidence type="ECO:0000259" key="6">
    <source>
        <dbReference type="Pfam" id="PF00155"/>
    </source>
</evidence>
<comment type="cofactor">
    <cofactor evidence="1">
        <name>pyridoxal 5'-phosphate</name>
        <dbReference type="ChEBI" id="CHEBI:597326"/>
    </cofactor>
</comment>
<evidence type="ECO:0000256" key="2">
    <source>
        <dbReference type="ARBA" id="ARBA00007441"/>
    </source>
</evidence>
<dbReference type="NCBIfam" id="NF009079">
    <property type="entry name" value="PRK12414.1"/>
    <property type="match status" value="1"/>
</dbReference>
<evidence type="ECO:0000256" key="4">
    <source>
        <dbReference type="ARBA" id="ARBA00022679"/>
    </source>
</evidence>
<dbReference type="InterPro" id="IPR051326">
    <property type="entry name" value="Kynurenine-oxoglutarate_AT"/>
</dbReference>
<keyword evidence="4 7" id="KW-0808">Transferase</keyword>
<dbReference type="Gene3D" id="3.90.1150.10">
    <property type="entry name" value="Aspartate Aminotransferase, domain 1"/>
    <property type="match status" value="1"/>
</dbReference>
<dbReference type="Pfam" id="PF00155">
    <property type="entry name" value="Aminotran_1_2"/>
    <property type="match status" value="1"/>
</dbReference>
<keyword evidence="8" id="KW-1185">Reference proteome</keyword>
<evidence type="ECO:0000313" key="8">
    <source>
        <dbReference type="Proteomes" id="UP000501802"/>
    </source>
</evidence>
<keyword evidence="3 7" id="KW-0032">Aminotransferase</keyword>
<dbReference type="FunFam" id="3.40.640.10:FF:000033">
    <property type="entry name" value="Aspartate aminotransferase"/>
    <property type="match status" value="1"/>
</dbReference>
<dbReference type="InterPro" id="IPR004839">
    <property type="entry name" value="Aminotransferase_I/II_large"/>
</dbReference>
<dbReference type="SUPFAM" id="SSF53383">
    <property type="entry name" value="PLP-dependent transferases"/>
    <property type="match status" value="1"/>
</dbReference>
<dbReference type="EMBL" id="CP050063">
    <property type="protein sequence ID" value="QIP12833.1"/>
    <property type="molecule type" value="Genomic_DNA"/>
</dbReference>
<proteinExistence type="inferred from homology"/>
<evidence type="ECO:0000256" key="3">
    <source>
        <dbReference type="ARBA" id="ARBA00022576"/>
    </source>
</evidence>